<dbReference type="Proteomes" id="UP001321475">
    <property type="component" value="Chromosome"/>
</dbReference>
<dbReference type="EMBL" id="AP027729">
    <property type="protein sequence ID" value="BDZ40825.1"/>
    <property type="molecule type" value="Genomic_DNA"/>
</dbReference>
<gene>
    <name evidence="1" type="ORF">GCM10025865_01240</name>
</gene>
<dbReference type="RefSeq" id="WP_286218153.1">
    <property type="nucleotide sequence ID" value="NZ_AP027729.1"/>
</dbReference>
<dbReference type="InterPro" id="IPR058154">
    <property type="entry name" value="Bxb1_TTP-like"/>
</dbReference>
<dbReference type="Pfam" id="PF25681">
    <property type="entry name" value="Phage_TTP_17"/>
    <property type="match status" value="1"/>
</dbReference>
<evidence type="ECO:0000313" key="1">
    <source>
        <dbReference type="EMBL" id="BDZ40825.1"/>
    </source>
</evidence>
<accession>A0ABM8FYJ5</accession>
<protein>
    <recommendedName>
        <fullName evidence="3">Major tail protein</fullName>
    </recommendedName>
</protein>
<reference evidence="2" key="1">
    <citation type="journal article" date="2019" name="Int. J. Syst. Evol. Microbiol.">
        <title>The Global Catalogue of Microorganisms (GCM) 10K type strain sequencing project: providing services to taxonomists for standard genome sequencing and annotation.</title>
        <authorList>
            <consortium name="The Broad Institute Genomics Platform"/>
            <consortium name="The Broad Institute Genome Sequencing Center for Infectious Disease"/>
            <person name="Wu L."/>
            <person name="Ma J."/>
        </authorList>
    </citation>
    <scope>NUCLEOTIDE SEQUENCE [LARGE SCALE GENOMIC DNA]</scope>
    <source>
        <strain evidence="2">NBRC 108565</strain>
    </source>
</reference>
<keyword evidence="2" id="KW-1185">Reference proteome</keyword>
<name>A0ABM8FYJ5_9CELL</name>
<evidence type="ECO:0008006" key="3">
    <source>
        <dbReference type="Google" id="ProtNLM"/>
    </source>
</evidence>
<evidence type="ECO:0000313" key="2">
    <source>
        <dbReference type="Proteomes" id="UP001321475"/>
    </source>
</evidence>
<sequence>MAIDAANARIFGSDDDKVQVGPLGSTLPTDLAAVDAAIVDVGWLHADGVPFTPSDSVEKFRGHQGGRVVRTTVTESDLSFTFQCLETTALTLGLQHNVTSSVTATGTTTIEATPGRKIEARAFVLDLFDKDDTSIHYRYVIPRGEIGERAEFSHSGSDITGYTFTVEVIGSYQIITNDPAAEVA</sequence>
<proteinExistence type="predicted"/>
<organism evidence="1 2">
    <name type="scientific">Paraoerskovia sediminicola</name>
    <dbReference type="NCBI Taxonomy" id="1138587"/>
    <lineage>
        <taxon>Bacteria</taxon>
        <taxon>Bacillati</taxon>
        <taxon>Actinomycetota</taxon>
        <taxon>Actinomycetes</taxon>
        <taxon>Micrococcales</taxon>
        <taxon>Cellulomonadaceae</taxon>
        <taxon>Paraoerskovia</taxon>
    </lineage>
</organism>